<evidence type="ECO:0000313" key="2">
    <source>
        <dbReference type="Proteomes" id="UP001226084"/>
    </source>
</evidence>
<organism evidence="1 2">
    <name type="scientific">Stenotrophomonas rhizophila</name>
    <dbReference type="NCBI Taxonomy" id="216778"/>
    <lineage>
        <taxon>Bacteria</taxon>
        <taxon>Pseudomonadati</taxon>
        <taxon>Pseudomonadota</taxon>
        <taxon>Gammaproteobacteria</taxon>
        <taxon>Lysobacterales</taxon>
        <taxon>Lysobacteraceae</taxon>
        <taxon>Stenotrophomonas</taxon>
    </lineage>
</organism>
<dbReference type="Proteomes" id="UP001226084">
    <property type="component" value="Unassembled WGS sequence"/>
</dbReference>
<dbReference type="EMBL" id="JAUTAS010000001">
    <property type="protein sequence ID" value="MDQ1110027.1"/>
    <property type="molecule type" value="Genomic_DNA"/>
</dbReference>
<dbReference type="AlphaFoldDB" id="A0AAP5EB62"/>
<sequence>MTASLPPIPQRLCEMLKEYPGHLARIHDALASVAKEPQVAPRFELAIWVLEDLVGAFFEEARQQLAVAKKEGDSELASKLEAEEALMAKLVLQKPWFGDKDFSIFFGK</sequence>
<protein>
    <submittedName>
        <fullName evidence="1">Uncharacterized protein</fullName>
    </submittedName>
</protein>
<dbReference type="RefSeq" id="WP_307107540.1">
    <property type="nucleotide sequence ID" value="NZ_JAUTAS010000001.1"/>
</dbReference>
<evidence type="ECO:0000313" key="1">
    <source>
        <dbReference type="EMBL" id="MDQ1110027.1"/>
    </source>
</evidence>
<name>A0AAP5EB62_9GAMM</name>
<gene>
    <name evidence="1" type="ORF">QE424_003186</name>
</gene>
<reference evidence="1" key="1">
    <citation type="submission" date="2023-07" db="EMBL/GenBank/DDBJ databases">
        <title>Functional and genomic diversity of the sorghum phyllosphere microbiome.</title>
        <authorList>
            <person name="Shade A."/>
        </authorList>
    </citation>
    <scope>NUCLEOTIDE SEQUENCE</scope>
    <source>
        <strain evidence="1">SORGH_AS_0457</strain>
    </source>
</reference>
<comment type="caution">
    <text evidence="1">The sequence shown here is derived from an EMBL/GenBank/DDBJ whole genome shotgun (WGS) entry which is preliminary data.</text>
</comment>
<proteinExistence type="predicted"/>
<accession>A0AAP5EB62</accession>